<dbReference type="AlphaFoldDB" id="A0A0H5RAB2"/>
<keyword evidence="8" id="KW-0539">Nucleus</keyword>
<dbReference type="Pfam" id="PF24105">
    <property type="entry name" value="Beta-prop_CAF1B_HIR1"/>
    <property type="match status" value="1"/>
</dbReference>
<feature type="region of interest" description="Disordered" evidence="10">
    <location>
        <begin position="500"/>
        <end position="519"/>
    </location>
</feature>
<dbReference type="EMBL" id="HACM01010576">
    <property type="protein sequence ID" value="CRZ11018.1"/>
    <property type="molecule type" value="Transcribed_RNA"/>
</dbReference>
<keyword evidence="3 9" id="KW-0853">WD repeat</keyword>
<dbReference type="GO" id="GO:0005634">
    <property type="term" value="C:nucleus"/>
    <property type="evidence" value="ECO:0007669"/>
    <property type="project" value="UniProtKB-SubCell"/>
</dbReference>
<evidence type="ECO:0000313" key="12">
    <source>
        <dbReference type="EMBL" id="CRZ11018.1"/>
    </source>
</evidence>
<evidence type="ECO:0000256" key="10">
    <source>
        <dbReference type="SAM" id="MobiDB-lite"/>
    </source>
</evidence>
<dbReference type="GO" id="GO:0006334">
    <property type="term" value="P:nucleosome assembly"/>
    <property type="evidence" value="ECO:0007669"/>
    <property type="project" value="TreeGrafter"/>
</dbReference>
<evidence type="ECO:0000256" key="4">
    <source>
        <dbReference type="ARBA" id="ARBA00022737"/>
    </source>
</evidence>
<organism evidence="12">
    <name type="scientific">Spongospora subterranea</name>
    <dbReference type="NCBI Taxonomy" id="70186"/>
    <lineage>
        <taxon>Eukaryota</taxon>
        <taxon>Sar</taxon>
        <taxon>Rhizaria</taxon>
        <taxon>Endomyxa</taxon>
        <taxon>Phytomyxea</taxon>
        <taxon>Plasmodiophorida</taxon>
        <taxon>Plasmodiophoridae</taxon>
        <taxon>Spongospora</taxon>
    </lineage>
</organism>
<keyword evidence="6" id="KW-0156">Chromatin regulator</keyword>
<accession>A0A0H5RAB2</accession>
<comment type="subcellular location">
    <subcellularLocation>
        <location evidence="1">Nucleus</location>
    </subcellularLocation>
</comment>
<feature type="repeat" description="WD" evidence="9">
    <location>
        <begin position="165"/>
        <end position="206"/>
    </location>
</feature>
<comment type="similarity">
    <text evidence="2">Belongs to the WD repeat HIR1 family.</text>
</comment>
<dbReference type="PROSITE" id="PS50082">
    <property type="entry name" value="WD_REPEATS_2"/>
    <property type="match status" value="2"/>
</dbReference>
<evidence type="ECO:0000256" key="2">
    <source>
        <dbReference type="ARBA" id="ARBA00007306"/>
    </source>
</evidence>
<evidence type="ECO:0000256" key="6">
    <source>
        <dbReference type="ARBA" id="ARBA00022853"/>
    </source>
</evidence>
<feature type="domain" description="CAF1B/HIR1 beta-propeller" evidence="11">
    <location>
        <begin position="95"/>
        <end position="433"/>
    </location>
</feature>
<evidence type="ECO:0000256" key="1">
    <source>
        <dbReference type="ARBA" id="ARBA00004123"/>
    </source>
</evidence>
<dbReference type="GO" id="GO:0006281">
    <property type="term" value="P:DNA repair"/>
    <property type="evidence" value="ECO:0007669"/>
    <property type="project" value="UniProtKB-KW"/>
</dbReference>
<evidence type="ECO:0000256" key="7">
    <source>
        <dbReference type="ARBA" id="ARBA00023204"/>
    </source>
</evidence>
<feature type="compositionally biased region" description="Polar residues" evidence="10">
    <location>
        <begin position="66"/>
        <end position="77"/>
    </location>
</feature>
<proteinExistence type="inferred from homology"/>
<keyword evidence="5" id="KW-0227">DNA damage</keyword>
<dbReference type="Gene3D" id="2.130.10.10">
    <property type="entry name" value="YVTN repeat-like/Quinoprotein amine dehydrogenase"/>
    <property type="match status" value="3"/>
</dbReference>
<dbReference type="Pfam" id="PF00400">
    <property type="entry name" value="WD40"/>
    <property type="match status" value="1"/>
</dbReference>
<evidence type="ECO:0000259" key="11">
    <source>
        <dbReference type="Pfam" id="PF24105"/>
    </source>
</evidence>
<evidence type="ECO:0000256" key="5">
    <source>
        <dbReference type="ARBA" id="ARBA00022763"/>
    </source>
</evidence>
<dbReference type="InterPro" id="IPR036322">
    <property type="entry name" value="WD40_repeat_dom_sf"/>
</dbReference>
<dbReference type="GO" id="GO:0033186">
    <property type="term" value="C:CAF-1 complex"/>
    <property type="evidence" value="ECO:0007669"/>
    <property type="project" value="TreeGrafter"/>
</dbReference>
<evidence type="ECO:0000256" key="8">
    <source>
        <dbReference type="ARBA" id="ARBA00023242"/>
    </source>
</evidence>
<dbReference type="InterPro" id="IPR055410">
    <property type="entry name" value="Beta-prop_CAF1B_HIR1"/>
</dbReference>
<dbReference type="PANTHER" id="PTHR15271:SF4">
    <property type="entry name" value="CHROMATIN ASSEMBLY FACTOR 1 SUBUNIT B"/>
    <property type="match status" value="1"/>
</dbReference>
<protein>
    <recommendedName>
        <fullName evidence="11">CAF1B/HIR1 beta-propeller domain-containing protein</fullName>
    </recommendedName>
</protein>
<evidence type="ECO:0000256" key="9">
    <source>
        <dbReference type="PROSITE-ProRule" id="PRU00221"/>
    </source>
</evidence>
<evidence type="ECO:0000256" key="3">
    <source>
        <dbReference type="ARBA" id="ARBA00022574"/>
    </source>
</evidence>
<keyword evidence="7" id="KW-0234">DNA repair</keyword>
<dbReference type="InterPro" id="IPR045145">
    <property type="entry name" value="PTHR15271"/>
</dbReference>
<dbReference type="InterPro" id="IPR015943">
    <property type="entry name" value="WD40/YVTN_repeat-like_dom_sf"/>
</dbReference>
<feature type="repeat" description="WD" evidence="9">
    <location>
        <begin position="101"/>
        <end position="134"/>
    </location>
</feature>
<dbReference type="SMART" id="SM00320">
    <property type="entry name" value="WD40"/>
    <property type="match status" value="6"/>
</dbReference>
<dbReference type="SUPFAM" id="SSF50978">
    <property type="entry name" value="WD40 repeat-like"/>
    <property type="match status" value="1"/>
</dbReference>
<dbReference type="PROSITE" id="PS50294">
    <property type="entry name" value="WD_REPEATS_REGION"/>
    <property type="match status" value="2"/>
</dbReference>
<feature type="region of interest" description="Disordered" evidence="10">
    <location>
        <begin position="66"/>
        <end position="90"/>
    </location>
</feature>
<dbReference type="PANTHER" id="PTHR15271">
    <property type="entry name" value="CHROMATIN ASSEMBLY FACTOR 1 SUBUNIT B"/>
    <property type="match status" value="1"/>
</dbReference>
<feature type="non-terminal residue" evidence="12">
    <location>
        <position position="1"/>
    </location>
</feature>
<name>A0A0H5RAB2_9EUKA</name>
<sequence>FPIIILQLQLLFTNYQMIVKTHEVFWHERDGKNQPIFSVDVSWSGRIATAGADGAVRIWAMNADLTTNPSGANSTDPKNTDENRSLPDSPSQRCVRQLACLHRHTQPVNQVRFSPGTPELIASVSDDTLIYVWKRSESDEPIKPTFGSNDEGCEDSESWIIWRTLRGHVSDVTSLSWSPKSTHLVSGEIQHRIMIWDVNTGQALATLPGHSKFVKGVAWDPLGEFILSQSCDKTCMLYRILDLDRKNQDVCELSQTLKSWRMPIPDHQGAVVFKTSDLFGDDTVLSYFRRGSWSPDGTYFVTPTGVYQNSACTFVWHRKYLERPLYILPTVSNPTVAVSFCPILFRLHGETAPKLDHNDANRLPLPYRMVFAVASNHGSVMIYDTEQNSPIASISGLHFAQITDLSWSNSGLFLVVSSSDGYLSTIQFQSGELGQAISTADLPPCLLQKKPSPTVLEASQIVGGAKIISSSPIVEPSASARLTPTQCQPRRITPMLVAAPSTAESQPQPRRVPLIRVDP</sequence>
<dbReference type="GO" id="GO:0006335">
    <property type="term" value="P:DNA replication-dependent chromatin assembly"/>
    <property type="evidence" value="ECO:0007669"/>
    <property type="project" value="InterPro"/>
</dbReference>
<dbReference type="InterPro" id="IPR001680">
    <property type="entry name" value="WD40_rpt"/>
</dbReference>
<keyword evidence="4" id="KW-0677">Repeat</keyword>
<reference evidence="12" key="1">
    <citation type="submission" date="2015-04" db="EMBL/GenBank/DDBJ databases">
        <title>The genome sequence of the plant pathogenic Rhizarian Plasmodiophora brassicae reveals insights in its biotrophic life cycle and the origin of chitin synthesis.</title>
        <authorList>
            <person name="Schwelm A."/>
            <person name="Fogelqvist J."/>
            <person name="Knaust A."/>
            <person name="Julke S."/>
            <person name="Lilja T."/>
            <person name="Dhandapani V."/>
            <person name="Bonilla-Rosso G."/>
            <person name="Karlsson M."/>
            <person name="Shevchenko A."/>
            <person name="Choi S.R."/>
            <person name="Kim H.G."/>
            <person name="Park J.Y."/>
            <person name="Lim Y.P."/>
            <person name="Ludwig-Muller J."/>
            <person name="Dixelius C."/>
        </authorList>
    </citation>
    <scope>NUCLEOTIDE SEQUENCE</scope>
    <source>
        <tissue evidence="12">Potato root galls</tissue>
    </source>
</reference>